<accession>A0A9N9IDR3</accession>
<organism evidence="1 2">
    <name type="scientific">Funneliformis mosseae</name>
    <name type="common">Endomycorrhizal fungus</name>
    <name type="synonym">Glomus mosseae</name>
    <dbReference type="NCBI Taxonomy" id="27381"/>
    <lineage>
        <taxon>Eukaryota</taxon>
        <taxon>Fungi</taxon>
        <taxon>Fungi incertae sedis</taxon>
        <taxon>Mucoromycota</taxon>
        <taxon>Glomeromycotina</taxon>
        <taxon>Glomeromycetes</taxon>
        <taxon>Glomerales</taxon>
        <taxon>Glomeraceae</taxon>
        <taxon>Funneliformis</taxon>
    </lineage>
</organism>
<name>A0A9N9IDR3_FUNMO</name>
<keyword evidence="2" id="KW-1185">Reference proteome</keyword>
<evidence type="ECO:0000313" key="1">
    <source>
        <dbReference type="EMBL" id="CAG8732722.1"/>
    </source>
</evidence>
<evidence type="ECO:0000313" key="2">
    <source>
        <dbReference type="Proteomes" id="UP000789375"/>
    </source>
</evidence>
<reference evidence="1" key="1">
    <citation type="submission" date="2021-06" db="EMBL/GenBank/DDBJ databases">
        <authorList>
            <person name="Kallberg Y."/>
            <person name="Tangrot J."/>
            <person name="Rosling A."/>
        </authorList>
    </citation>
    <scope>NUCLEOTIDE SEQUENCE</scope>
    <source>
        <strain evidence="1">87-6 pot B 2015</strain>
    </source>
</reference>
<proteinExistence type="predicted"/>
<sequence>MTTTSTAAHLTIILMNPITTQYAILKSNIHNPILVDAKLIKINLENKFMILYGLLHNQRWGFREVDDDTKLEELIVHSYDIRLKEKRIIHFMKDVILVDLQKNNLHSLNAYIKTIDAVTNISSMKQYIQKGQIIPIVTN</sequence>
<gene>
    <name evidence="1" type="ORF">FMOSSE_LOCUS15723</name>
</gene>
<dbReference type="AlphaFoldDB" id="A0A9N9IDR3"/>
<dbReference type="Proteomes" id="UP000789375">
    <property type="component" value="Unassembled WGS sequence"/>
</dbReference>
<comment type="caution">
    <text evidence="1">The sequence shown here is derived from an EMBL/GenBank/DDBJ whole genome shotgun (WGS) entry which is preliminary data.</text>
</comment>
<dbReference type="EMBL" id="CAJVPP010017504">
    <property type="protein sequence ID" value="CAG8732722.1"/>
    <property type="molecule type" value="Genomic_DNA"/>
</dbReference>
<protein>
    <submittedName>
        <fullName evidence="1">12115_t:CDS:1</fullName>
    </submittedName>
</protein>